<organism evidence="1 2">
    <name type="scientific">Rheinheimera nanhaiensis E407-8</name>
    <dbReference type="NCBI Taxonomy" id="562729"/>
    <lineage>
        <taxon>Bacteria</taxon>
        <taxon>Pseudomonadati</taxon>
        <taxon>Pseudomonadota</taxon>
        <taxon>Gammaproteobacteria</taxon>
        <taxon>Chromatiales</taxon>
        <taxon>Chromatiaceae</taxon>
        <taxon>Rheinheimera</taxon>
    </lineage>
</organism>
<dbReference type="InterPro" id="IPR029057">
    <property type="entry name" value="PRTase-like"/>
</dbReference>
<dbReference type="Gene3D" id="3.40.50.2020">
    <property type="match status" value="1"/>
</dbReference>
<dbReference type="EMBL" id="BAFK01000013">
    <property type="protein sequence ID" value="GAB59430.1"/>
    <property type="molecule type" value="Genomic_DNA"/>
</dbReference>
<sequence>MKDIALREDKIHALVNAFKINDFLPGGKFNVLLIDDLFDTGSSLEAATQVLKSSAKIGNVYVATVTRKR</sequence>
<accession>I1DZF2</accession>
<keyword evidence="2" id="KW-1185">Reference proteome</keyword>
<evidence type="ECO:0000313" key="1">
    <source>
        <dbReference type="EMBL" id="GAB59430.1"/>
    </source>
</evidence>
<comment type="caution">
    <text evidence="1">The sequence shown here is derived from an EMBL/GenBank/DDBJ whole genome shotgun (WGS) entry which is preliminary data.</text>
</comment>
<dbReference type="InterPro" id="IPR000836">
    <property type="entry name" value="PRTase_dom"/>
</dbReference>
<proteinExistence type="predicted"/>
<dbReference type="SUPFAM" id="SSF53271">
    <property type="entry name" value="PRTase-like"/>
    <property type="match status" value="1"/>
</dbReference>
<dbReference type="Proteomes" id="UP000004374">
    <property type="component" value="Unassembled WGS sequence"/>
</dbReference>
<protein>
    <recommendedName>
        <fullName evidence="3">Phosphoribosyltransferase domain-containing protein</fullName>
    </recommendedName>
</protein>
<name>I1DZF2_9GAMM</name>
<dbReference type="AlphaFoldDB" id="I1DZF2"/>
<evidence type="ECO:0000313" key="2">
    <source>
        <dbReference type="Proteomes" id="UP000004374"/>
    </source>
</evidence>
<dbReference type="CDD" id="cd06223">
    <property type="entry name" value="PRTases_typeI"/>
    <property type="match status" value="1"/>
</dbReference>
<evidence type="ECO:0008006" key="3">
    <source>
        <dbReference type="Google" id="ProtNLM"/>
    </source>
</evidence>
<gene>
    <name evidence="1" type="ORF">RNAN_2433</name>
</gene>
<reference evidence="1 2" key="1">
    <citation type="journal article" date="2012" name="J. Bacteriol.">
        <title>Genome Sequence of the Protease-Producing Bacterium Rheinheimera nanhaiensis E407-8T, Isolated from Deep-Sea Sediment of the South China Sea.</title>
        <authorList>
            <person name="Zhang X.-Y."/>
            <person name="Zhang Y.-J."/>
            <person name="Qin Q.-L."/>
            <person name="Xie B.-B."/>
            <person name="Chen X.-L."/>
            <person name="Zhou B.-C."/>
            <person name="Zhang Y.-Z."/>
        </authorList>
    </citation>
    <scope>NUCLEOTIDE SEQUENCE [LARGE SCALE GENOMIC DNA]</scope>
    <source>
        <strain evidence="1 2">E407-8</strain>
    </source>
</reference>